<dbReference type="EC" id="2.7.7.7" evidence="1"/>
<keyword evidence="4" id="KW-0548">Nucleotidyltransferase</keyword>
<comment type="caution">
    <text evidence="11">The sequence shown here is derived from an EMBL/GenBank/DDBJ whole genome shotgun (WGS) entry which is preliminary data.</text>
</comment>
<dbReference type="PANTHER" id="PTHR34388:SF1">
    <property type="entry name" value="DNA POLYMERASE III SUBUNIT DELTA"/>
    <property type="match status" value="1"/>
</dbReference>
<feature type="domain" description="DNA polymerase III delta N-terminal" evidence="9">
    <location>
        <begin position="18"/>
        <end position="114"/>
    </location>
</feature>
<reference evidence="11 12" key="1">
    <citation type="journal article" date="2015" name="Nature">
        <title>rRNA introns, odd ribosomes, and small enigmatic genomes across a large radiation of phyla.</title>
        <authorList>
            <person name="Brown C.T."/>
            <person name="Hug L.A."/>
            <person name="Thomas B.C."/>
            <person name="Sharon I."/>
            <person name="Castelle C.J."/>
            <person name="Singh A."/>
            <person name="Wilkins M.J."/>
            <person name="Williams K.H."/>
            <person name="Banfield J.F."/>
        </authorList>
    </citation>
    <scope>NUCLEOTIDE SEQUENCE [LARGE SCALE GENOMIC DNA]</scope>
</reference>
<comment type="similarity">
    <text evidence="7">Belongs to the DNA polymerase HolA subunit family.</text>
</comment>
<evidence type="ECO:0000259" key="9">
    <source>
        <dbReference type="Pfam" id="PF06144"/>
    </source>
</evidence>
<evidence type="ECO:0000256" key="2">
    <source>
        <dbReference type="ARBA" id="ARBA00017703"/>
    </source>
</evidence>
<evidence type="ECO:0000256" key="8">
    <source>
        <dbReference type="ARBA" id="ARBA00049244"/>
    </source>
</evidence>
<dbReference type="SUPFAM" id="SSF48019">
    <property type="entry name" value="post-AAA+ oligomerization domain-like"/>
    <property type="match status" value="1"/>
</dbReference>
<dbReference type="GO" id="GO:0003887">
    <property type="term" value="F:DNA-directed DNA polymerase activity"/>
    <property type="evidence" value="ECO:0007669"/>
    <property type="project" value="UniProtKB-KW"/>
</dbReference>
<evidence type="ECO:0000256" key="6">
    <source>
        <dbReference type="ARBA" id="ARBA00022932"/>
    </source>
</evidence>
<sequence>MLIYIHGPNTFRSQGYLKQTIERFKCERDPQGYNVVRLDGVKDENGKILDALLAAPFLSPKRLIAIDNILSRQDTDLLATLTEYIKNKRLPEDNVIVFWQGEAAGKTKVAKELETLLQKEKWAMEFKPIPKAKLSAWVTQEIEKRGGKISSPAAEYLAEHAGDDMWHLNSLIDQLVAYQKKEIQLSDVQLFVEEKIDNNIFNMVDAIVAGNRKLAFKLLEDRRRKGENDGYLFAMILRQFRILIEMRDLYNRSEQATSDIMAKELGLHPFVARKSLPIMKKFSLDKLKESYNQLQDIDIKTKTGQGDLPLFLDVFVGKSGIII</sequence>
<evidence type="ECO:0000313" key="11">
    <source>
        <dbReference type="EMBL" id="KKU25656.1"/>
    </source>
</evidence>
<dbReference type="InterPro" id="IPR008921">
    <property type="entry name" value="DNA_pol3_clamp-load_cplx_C"/>
</dbReference>
<proteinExistence type="inferred from homology"/>
<evidence type="ECO:0000256" key="3">
    <source>
        <dbReference type="ARBA" id="ARBA00022679"/>
    </source>
</evidence>
<dbReference type="InterPro" id="IPR010372">
    <property type="entry name" value="DNA_pol3_delta_N"/>
</dbReference>
<dbReference type="Pfam" id="PF21694">
    <property type="entry name" value="DNA_pol3_delta_C"/>
    <property type="match status" value="1"/>
</dbReference>
<organism evidence="11 12">
    <name type="scientific">Candidatus Magasanikbacteria bacterium GW2011_GWA2_46_17</name>
    <dbReference type="NCBI Taxonomy" id="1619042"/>
    <lineage>
        <taxon>Bacteria</taxon>
        <taxon>Candidatus Magasanikiibacteriota</taxon>
    </lineage>
</organism>
<evidence type="ECO:0000256" key="1">
    <source>
        <dbReference type="ARBA" id="ARBA00012417"/>
    </source>
</evidence>
<dbReference type="AlphaFoldDB" id="A0A0G1NYW2"/>
<name>A0A0G1NYW2_9BACT</name>
<evidence type="ECO:0000256" key="7">
    <source>
        <dbReference type="ARBA" id="ARBA00034754"/>
    </source>
</evidence>
<dbReference type="GO" id="GO:0003677">
    <property type="term" value="F:DNA binding"/>
    <property type="evidence" value="ECO:0007669"/>
    <property type="project" value="InterPro"/>
</dbReference>
<keyword evidence="3" id="KW-0808">Transferase</keyword>
<comment type="catalytic activity">
    <reaction evidence="8">
        <text>DNA(n) + a 2'-deoxyribonucleoside 5'-triphosphate = DNA(n+1) + diphosphate</text>
        <dbReference type="Rhea" id="RHEA:22508"/>
        <dbReference type="Rhea" id="RHEA-COMP:17339"/>
        <dbReference type="Rhea" id="RHEA-COMP:17340"/>
        <dbReference type="ChEBI" id="CHEBI:33019"/>
        <dbReference type="ChEBI" id="CHEBI:61560"/>
        <dbReference type="ChEBI" id="CHEBI:173112"/>
        <dbReference type="EC" id="2.7.7.7"/>
    </reaction>
</comment>
<dbReference type="InterPro" id="IPR048466">
    <property type="entry name" value="DNA_pol3_delta-like_C"/>
</dbReference>
<dbReference type="EMBL" id="LCMA01000023">
    <property type="protein sequence ID" value="KKU25656.1"/>
    <property type="molecule type" value="Genomic_DNA"/>
</dbReference>
<protein>
    <recommendedName>
        <fullName evidence="2">DNA polymerase III subunit delta</fullName>
        <ecNumber evidence="1">2.7.7.7</ecNumber>
    </recommendedName>
</protein>
<evidence type="ECO:0000256" key="5">
    <source>
        <dbReference type="ARBA" id="ARBA00022705"/>
    </source>
</evidence>
<dbReference type="GO" id="GO:0006261">
    <property type="term" value="P:DNA-templated DNA replication"/>
    <property type="evidence" value="ECO:0007669"/>
    <property type="project" value="TreeGrafter"/>
</dbReference>
<keyword evidence="6" id="KW-0239">DNA-directed DNA polymerase</keyword>
<dbReference type="NCBIfam" id="TIGR01128">
    <property type="entry name" value="holA"/>
    <property type="match status" value="1"/>
</dbReference>
<feature type="domain" description="DNA polymerase III delta subunit-like C-terminal" evidence="10">
    <location>
        <begin position="197"/>
        <end position="316"/>
    </location>
</feature>
<dbReference type="Gene3D" id="1.20.272.10">
    <property type="match status" value="1"/>
</dbReference>
<dbReference type="InterPro" id="IPR027417">
    <property type="entry name" value="P-loop_NTPase"/>
</dbReference>
<dbReference type="InterPro" id="IPR005790">
    <property type="entry name" value="DNA_polIII_delta"/>
</dbReference>
<gene>
    <name evidence="11" type="ORF">UX39_C0023G0005</name>
</gene>
<dbReference type="Gene3D" id="3.40.50.300">
    <property type="entry name" value="P-loop containing nucleotide triphosphate hydrolases"/>
    <property type="match status" value="1"/>
</dbReference>
<keyword evidence="5" id="KW-0235">DNA replication</keyword>
<evidence type="ECO:0000313" key="12">
    <source>
        <dbReference type="Proteomes" id="UP000034175"/>
    </source>
</evidence>
<dbReference type="PANTHER" id="PTHR34388">
    <property type="entry name" value="DNA POLYMERASE III SUBUNIT DELTA"/>
    <property type="match status" value="1"/>
</dbReference>
<dbReference type="Proteomes" id="UP000034175">
    <property type="component" value="Unassembled WGS sequence"/>
</dbReference>
<dbReference type="Gene3D" id="1.10.8.60">
    <property type="match status" value="1"/>
</dbReference>
<dbReference type="SUPFAM" id="SSF52540">
    <property type="entry name" value="P-loop containing nucleoside triphosphate hydrolases"/>
    <property type="match status" value="1"/>
</dbReference>
<evidence type="ECO:0000259" key="10">
    <source>
        <dbReference type="Pfam" id="PF21694"/>
    </source>
</evidence>
<evidence type="ECO:0000256" key="4">
    <source>
        <dbReference type="ARBA" id="ARBA00022695"/>
    </source>
</evidence>
<dbReference type="Pfam" id="PF06144">
    <property type="entry name" value="DNA_pol3_delta"/>
    <property type="match status" value="1"/>
</dbReference>
<dbReference type="GO" id="GO:0009360">
    <property type="term" value="C:DNA polymerase III complex"/>
    <property type="evidence" value="ECO:0007669"/>
    <property type="project" value="InterPro"/>
</dbReference>
<accession>A0A0G1NYW2</accession>